<feature type="domain" description="Aspartate/homoserine dehydrogenase NAD-binding" evidence="16">
    <location>
        <begin position="26"/>
        <end position="153"/>
    </location>
</feature>
<evidence type="ECO:0000259" key="15">
    <source>
        <dbReference type="Pfam" id="PF00742"/>
    </source>
</evidence>
<keyword evidence="10 12" id="KW-0486">Methionine biosynthesis</keyword>
<evidence type="ECO:0000256" key="11">
    <source>
        <dbReference type="ARBA" id="ARBA00048841"/>
    </source>
</evidence>
<dbReference type="SUPFAM" id="SSF51735">
    <property type="entry name" value="NAD(P)-binding Rossmann-fold domains"/>
    <property type="match status" value="1"/>
</dbReference>
<comment type="catalytic activity">
    <reaction evidence="11">
        <text>L-homoserine + NADP(+) = L-aspartate 4-semialdehyde + NADPH + H(+)</text>
        <dbReference type="Rhea" id="RHEA:15761"/>
        <dbReference type="ChEBI" id="CHEBI:15378"/>
        <dbReference type="ChEBI" id="CHEBI:57476"/>
        <dbReference type="ChEBI" id="CHEBI:57783"/>
        <dbReference type="ChEBI" id="CHEBI:58349"/>
        <dbReference type="ChEBI" id="CHEBI:537519"/>
        <dbReference type="EC" id="1.1.1.3"/>
    </reaction>
    <physiologicalReaction direction="right-to-left" evidence="11">
        <dbReference type="Rhea" id="RHEA:15763"/>
    </physiologicalReaction>
</comment>
<dbReference type="Proteomes" id="UP001165366">
    <property type="component" value="Unassembled WGS sequence"/>
</dbReference>
<reference evidence="17" key="2">
    <citation type="submission" date="2024-05" db="EMBL/GenBank/DDBJ databases">
        <title>Rhodohalobacter halophilus gen. nov., sp. nov., a moderately halophilic member of the family Balneolaceae.</title>
        <authorList>
            <person name="Xia J."/>
        </authorList>
    </citation>
    <scope>NUCLEOTIDE SEQUENCE</scope>
    <source>
        <strain evidence="17">WB101</strain>
    </source>
</reference>
<evidence type="ECO:0000256" key="5">
    <source>
        <dbReference type="ARBA" id="ARBA00013213"/>
    </source>
</evidence>
<keyword evidence="8 12" id="KW-0521">NADP</keyword>
<evidence type="ECO:0000256" key="1">
    <source>
        <dbReference type="ARBA" id="ARBA00001920"/>
    </source>
</evidence>
<dbReference type="InterPro" id="IPR001342">
    <property type="entry name" value="HDH_cat"/>
</dbReference>
<evidence type="ECO:0000256" key="2">
    <source>
        <dbReference type="ARBA" id="ARBA00005056"/>
    </source>
</evidence>
<dbReference type="InterPro" id="IPR005106">
    <property type="entry name" value="Asp/hSer_DH_NAD-bd"/>
</dbReference>
<dbReference type="RefSeq" id="WP_237855755.1">
    <property type="nucleotide sequence ID" value="NZ_JAKLWS010000031.1"/>
</dbReference>
<keyword evidence="7 12" id="KW-0791">Threonine biosynthesis</keyword>
<evidence type="ECO:0000256" key="10">
    <source>
        <dbReference type="ARBA" id="ARBA00023167"/>
    </source>
</evidence>
<evidence type="ECO:0000313" key="17">
    <source>
        <dbReference type="EMBL" id="MCG2590370.1"/>
    </source>
</evidence>
<evidence type="ECO:0000256" key="13">
    <source>
        <dbReference type="RuleBase" id="RU000579"/>
    </source>
</evidence>
<proteinExistence type="inferred from homology"/>
<comment type="pathway">
    <text evidence="3 13">Amino-acid biosynthesis; L-methionine biosynthesis via de novo pathway; L-homoserine from L-aspartate: step 3/3.</text>
</comment>
<evidence type="ECO:0000256" key="3">
    <source>
        <dbReference type="ARBA" id="ARBA00005062"/>
    </source>
</evidence>
<comment type="similarity">
    <text evidence="4 12 14">Belongs to the homoserine dehydrogenase family.</text>
</comment>
<dbReference type="InterPro" id="IPR022697">
    <property type="entry name" value="HDH_short"/>
</dbReference>
<accession>A0ABS9KHR5</accession>
<evidence type="ECO:0000256" key="12">
    <source>
        <dbReference type="PIRNR" id="PIRNR036497"/>
    </source>
</evidence>
<dbReference type="SUPFAM" id="SSF55347">
    <property type="entry name" value="Glyceraldehyde-3-phosphate dehydrogenase-like, C-terminal domain"/>
    <property type="match status" value="1"/>
</dbReference>
<evidence type="ECO:0000256" key="7">
    <source>
        <dbReference type="ARBA" id="ARBA00022697"/>
    </source>
</evidence>
<dbReference type="PROSITE" id="PS01042">
    <property type="entry name" value="HOMOSER_DHGENASE"/>
    <property type="match status" value="1"/>
</dbReference>
<dbReference type="InterPro" id="IPR011147">
    <property type="entry name" value="Bifunc_Aspkin/hSer_DH"/>
</dbReference>
<evidence type="ECO:0000256" key="4">
    <source>
        <dbReference type="ARBA" id="ARBA00006753"/>
    </source>
</evidence>
<feature type="domain" description="Homoserine dehydrogenase catalytic" evidence="15">
    <location>
        <begin position="161"/>
        <end position="356"/>
    </location>
</feature>
<keyword evidence="6 12" id="KW-0028">Amino-acid biosynthesis</keyword>
<dbReference type="EC" id="1.1.1.3" evidence="5 12"/>
<dbReference type="PIRSF" id="PIRSF036497">
    <property type="entry name" value="HDH_short"/>
    <property type="match status" value="1"/>
</dbReference>
<dbReference type="InterPro" id="IPR036291">
    <property type="entry name" value="NAD(P)-bd_dom_sf"/>
</dbReference>
<dbReference type="Pfam" id="PF03447">
    <property type="entry name" value="NAD_binding_3"/>
    <property type="match status" value="1"/>
</dbReference>
<dbReference type="Pfam" id="PF00742">
    <property type="entry name" value="Homoserine_dh"/>
    <property type="match status" value="1"/>
</dbReference>
<dbReference type="Gene3D" id="3.30.360.10">
    <property type="entry name" value="Dihydrodipicolinate Reductase, domain 2"/>
    <property type="match status" value="1"/>
</dbReference>
<evidence type="ECO:0000259" key="16">
    <source>
        <dbReference type="Pfam" id="PF03447"/>
    </source>
</evidence>
<reference evidence="17" key="1">
    <citation type="submission" date="2022-01" db="EMBL/GenBank/DDBJ databases">
        <authorList>
            <person name="Wang Y."/>
        </authorList>
    </citation>
    <scope>NUCLEOTIDE SEQUENCE</scope>
    <source>
        <strain evidence="17">WB101</strain>
    </source>
</reference>
<evidence type="ECO:0000256" key="14">
    <source>
        <dbReference type="RuleBase" id="RU004171"/>
    </source>
</evidence>
<evidence type="ECO:0000256" key="6">
    <source>
        <dbReference type="ARBA" id="ARBA00022605"/>
    </source>
</evidence>
<dbReference type="EMBL" id="JAKLWS010000031">
    <property type="protein sequence ID" value="MCG2590370.1"/>
    <property type="molecule type" value="Genomic_DNA"/>
</dbReference>
<dbReference type="PANTHER" id="PTHR43070:SF3">
    <property type="entry name" value="HOMOSERINE DEHYDROGENASE"/>
    <property type="match status" value="1"/>
</dbReference>
<keyword evidence="9 12" id="KW-0560">Oxidoreductase</keyword>
<dbReference type="PANTHER" id="PTHR43070">
    <property type="match status" value="1"/>
</dbReference>
<evidence type="ECO:0000256" key="9">
    <source>
        <dbReference type="ARBA" id="ARBA00023002"/>
    </source>
</evidence>
<comment type="cofactor">
    <cofactor evidence="1">
        <name>a metal cation</name>
        <dbReference type="ChEBI" id="CHEBI:25213"/>
    </cofactor>
</comment>
<organism evidence="17 18">
    <name type="scientific">Rhodohalobacter sulfatireducens</name>
    <dbReference type="NCBI Taxonomy" id="2911366"/>
    <lineage>
        <taxon>Bacteria</taxon>
        <taxon>Pseudomonadati</taxon>
        <taxon>Balneolota</taxon>
        <taxon>Balneolia</taxon>
        <taxon>Balneolales</taxon>
        <taxon>Balneolaceae</taxon>
        <taxon>Rhodohalobacter</taxon>
    </lineage>
</organism>
<protein>
    <recommendedName>
        <fullName evidence="5 12">Homoserine dehydrogenase</fullName>
        <shortName evidence="12">HDH</shortName>
        <ecNumber evidence="5 12">1.1.1.3</ecNumber>
    </recommendedName>
</protein>
<comment type="caution">
    <text evidence="17">The sequence shown here is derived from an EMBL/GenBank/DDBJ whole genome shotgun (WGS) entry which is preliminary data.</text>
</comment>
<name>A0ABS9KHR5_9BACT</name>
<evidence type="ECO:0000313" key="18">
    <source>
        <dbReference type="Proteomes" id="UP001165366"/>
    </source>
</evidence>
<dbReference type="InterPro" id="IPR019811">
    <property type="entry name" value="HDH_CS"/>
</dbReference>
<gene>
    <name evidence="17" type="ORF">L6773_17470</name>
</gene>
<keyword evidence="18" id="KW-1185">Reference proteome</keyword>
<comment type="pathway">
    <text evidence="2 13">Amino-acid biosynthesis; L-threonine biosynthesis; L-threonine from L-aspartate: step 3/5.</text>
</comment>
<sequence>MSSQLKAYKQVKPDQAKQVKKVFIAGVGAVGSTLLKQISKNGSQKSLRVLGVCNRKHVLWYDHSQTEYTLEKLLKAPQKDWKSITSKLTSYPKGSVIFVDATGSLETTKIYPQLLKENIHVVTPSKLANTQSQDDFESLHELAAEKNVQFLYETNVGAGLPIVNPIKNLIQTGDKIIEISGVVSGTMTYLFSELDKGNSFSKSVIKARSLGYAEPDPRDDLSGEDVARKFLILARICGYKMERDDLKVESLIPDQLKDVDATTFLEELYKFDKDWSERVSKADQAGNTLRYTGVLRDGKINVGISEVPKSSTLGQLKDTNNLVQIKTKRYYDQPLVIQGPGAGKEVTAAGILADVLSIA</sequence>
<dbReference type="Gene3D" id="3.40.50.720">
    <property type="entry name" value="NAD(P)-binding Rossmann-like Domain"/>
    <property type="match status" value="1"/>
</dbReference>
<evidence type="ECO:0000256" key="8">
    <source>
        <dbReference type="ARBA" id="ARBA00022857"/>
    </source>
</evidence>